<keyword evidence="1" id="KW-0472">Membrane</keyword>
<organism evidence="2">
    <name type="scientific">Rosellinia necatrix</name>
    <name type="common">White root-rot fungus</name>
    <dbReference type="NCBI Taxonomy" id="77044"/>
    <lineage>
        <taxon>Eukaryota</taxon>
        <taxon>Fungi</taxon>
        <taxon>Dikarya</taxon>
        <taxon>Ascomycota</taxon>
        <taxon>Pezizomycotina</taxon>
        <taxon>Sordariomycetes</taxon>
        <taxon>Xylariomycetidae</taxon>
        <taxon>Xylariales</taxon>
        <taxon>Xylariaceae</taxon>
        <taxon>Rosellinia</taxon>
    </lineage>
</organism>
<gene>
    <name evidence="2" type="ORF">SAMD00023353_0100660</name>
</gene>
<protein>
    <submittedName>
        <fullName evidence="2">Putative pectate lyase C</fullName>
    </submittedName>
</protein>
<dbReference type="OrthoDB" id="4726960at2759"/>
<dbReference type="STRING" id="77044.A0A1S8A4P9"/>
<proteinExistence type="predicted"/>
<dbReference type="Proteomes" id="UP000054516">
    <property type="component" value="Unassembled WGS sequence"/>
</dbReference>
<keyword evidence="1" id="KW-0812">Transmembrane</keyword>
<dbReference type="GO" id="GO:0016829">
    <property type="term" value="F:lyase activity"/>
    <property type="evidence" value="ECO:0007669"/>
    <property type="project" value="UniProtKB-KW"/>
</dbReference>
<sequence>MLYRVAGLIGRLRNATLHIPQTILGALAVAGPWIWFFHQTAIVESSNRENQSAIDRSPLPNGYSIKRLRDGIPPTLTRASCSHPRPLDKFSALLATTMGWLQYLGTAALLALVPQVSGLLAFPGAEGFGRDSVGGRTGSVYHVTNLA</sequence>
<keyword evidence="3" id="KW-1185">Reference proteome</keyword>
<dbReference type="EMBL" id="DF977446">
    <property type="protein sequence ID" value="GAW25019.1"/>
    <property type="molecule type" value="Genomic_DNA"/>
</dbReference>
<name>A0A1S8A4P9_ROSNE</name>
<dbReference type="InterPro" id="IPR012334">
    <property type="entry name" value="Pectin_lyas_fold"/>
</dbReference>
<dbReference type="AlphaFoldDB" id="A0A1S8A4P9"/>
<keyword evidence="1" id="KW-1133">Transmembrane helix</keyword>
<accession>A0A1S8A4P9</accession>
<feature type="transmembrane region" description="Helical" evidence="1">
    <location>
        <begin position="21"/>
        <end position="38"/>
    </location>
</feature>
<reference evidence="2" key="1">
    <citation type="submission" date="2016-03" db="EMBL/GenBank/DDBJ databases">
        <title>Draft genome sequence of Rosellinia necatrix.</title>
        <authorList>
            <person name="Kanematsu S."/>
        </authorList>
    </citation>
    <scope>NUCLEOTIDE SEQUENCE [LARGE SCALE GENOMIC DNA]</scope>
    <source>
        <strain evidence="2">W97</strain>
    </source>
</reference>
<keyword evidence="2" id="KW-0456">Lyase</keyword>
<feature type="transmembrane region" description="Helical" evidence="1">
    <location>
        <begin position="100"/>
        <end position="122"/>
    </location>
</feature>
<evidence type="ECO:0000256" key="1">
    <source>
        <dbReference type="SAM" id="Phobius"/>
    </source>
</evidence>
<evidence type="ECO:0000313" key="2">
    <source>
        <dbReference type="EMBL" id="GAW25019.1"/>
    </source>
</evidence>
<dbReference type="Gene3D" id="2.160.20.10">
    <property type="entry name" value="Single-stranded right-handed beta-helix, Pectin lyase-like"/>
    <property type="match status" value="1"/>
</dbReference>
<evidence type="ECO:0000313" key="3">
    <source>
        <dbReference type="Proteomes" id="UP000054516"/>
    </source>
</evidence>